<keyword evidence="4 6" id="KW-0472">Membrane</keyword>
<evidence type="ECO:0000313" key="7">
    <source>
        <dbReference type="EMBL" id="KAJ1919748.1"/>
    </source>
</evidence>
<evidence type="ECO:0000256" key="4">
    <source>
        <dbReference type="ARBA" id="ARBA00023136"/>
    </source>
</evidence>
<feature type="region of interest" description="Disordered" evidence="5">
    <location>
        <begin position="466"/>
        <end position="497"/>
    </location>
</feature>
<feature type="transmembrane region" description="Helical" evidence="6">
    <location>
        <begin position="198"/>
        <end position="218"/>
    </location>
</feature>
<name>A0A9W8A8N5_9FUNG</name>
<evidence type="ECO:0000256" key="3">
    <source>
        <dbReference type="ARBA" id="ARBA00022989"/>
    </source>
</evidence>
<evidence type="ECO:0000256" key="1">
    <source>
        <dbReference type="ARBA" id="ARBA00004141"/>
    </source>
</evidence>
<organism evidence="7 8">
    <name type="scientific">Mycoemilia scoparia</name>
    <dbReference type="NCBI Taxonomy" id="417184"/>
    <lineage>
        <taxon>Eukaryota</taxon>
        <taxon>Fungi</taxon>
        <taxon>Fungi incertae sedis</taxon>
        <taxon>Zoopagomycota</taxon>
        <taxon>Kickxellomycotina</taxon>
        <taxon>Kickxellomycetes</taxon>
        <taxon>Kickxellales</taxon>
        <taxon>Kickxellaceae</taxon>
        <taxon>Mycoemilia</taxon>
    </lineage>
</organism>
<dbReference type="InterPro" id="IPR002293">
    <property type="entry name" value="AA/rel_permease1"/>
</dbReference>
<feature type="transmembrane region" description="Helical" evidence="6">
    <location>
        <begin position="73"/>
        <end position="95"/>
    </location>
</feature>
<evidence type="ECO:0000313" key="8">
    <source>
        <dbReference type="Proteomes" id="UP001150538"/>
    </source>
</evidence>
<feature type="compositionally biased region" description="Low complexity" evidence="5">
    <location>
        <begin position="37"/>
        <end position="51"/>
    </location>
</feature>
<evidence type="ECO:0000256" key="6">
    <source>
        <dbReference type="SAM" id="Phobius"/>
    </source>
</evidence>
<reference evidence="7" key="1">
    <citation type="submission" date="2022-07" db="EMBL/GenBank/DDBJ databases">
        <title>Phylogenomic reconstructions and comparative analyses of Kickxellomycotina fungi.</title>
        <authorList>
            <person name="Reynolds N.K."/>
            <person name="Stajich J.E."/>
            <person name="Barry K."/>
            <person name="Grigoriev I.V."/>
            <person name="Crous P."/>
            <person name="Smith M.E."/>
        </authorList>
    </citation>
    <scope>NUCLEOTIDE SEQUENCE</scope>
    <source>
        <strain evidence="7">NBRC 100468</strain>
    </source>
</reference>
<proteinExistence type="predicted"/>
<dbReference type="Pfam" id="PF13520">
    <property type="entry name" value="AA_permease_2"/>
    <property type="match status" value="1"/>
</dbReference>
<gene>
    <name evidence="7" type="ORF">H4219_001777</name>
</gene>
<evidence type="ECO:0008006" key="9">
    <source>
        <dbReference type="Google" id="ProtNLM"/>
    </source>
</evidence>
<dbReference type="PANTHER" id="PTHR11785:SF353">
    <property type="entry name" value="METHIONINE TRANSPORTER (EUROFUNG)"/>
    <property type="match status" value="1"/>
</dbReference>
<comment type="caution">
    <text evidence="7">The sequence shown here is derived from an EMBL/GenBank/DDBJ whole genome shotgun (WGS) entry which is preliminary data.</text>
</comment>
<feature type="transmembrane region" description="Helical" evidence="6">
    <location>
        <begin position="353"/>
        <end position="371"/>
    </location>
</feature>
<comment type="subcellular location">
    <subcellularLocation>
        <location evidence="1">Membrane</location>
        <topology evidence="1">Multi-pass membrane protein</topology>
    </subcellularLocation>
</comment>
<sequence length="583" mass="63756">MTAAEDYNQSTESTALLSANIHNRNPNTSTTSGQQEASQALNPAQSQQQQSTVDDDSGRDEEKPIGMWSGIGIVFNQLIGSGIFSTPALIVLYCGTPMMGMVLWILGGLISISGGMAFVELGLLYPTNGGMMTYLAKAYPRPAHLLAFIFAWTIILFVRPASIAASSIVFADYMLYAVAGGENMENKNPWVYNNKDVISRGIAVIGTIGITALNWWSVKWSLRMSNLITASKIGLLFIVSFTGILVLVGYVTPPAGDEGNGWSRGFEGSSTNLRDYALALNKVFWAYEGWSSLHYVAGEMKKPERNLPMSIGFGISGVSVLYLLANIAFFSVVPIKDAISSGEILGAKFTNAIFGPIGGEIVLPMFISFFVLSTNIIYIYSGSYLITSAHEMGLADWAVSLAPNHVVTRKFSLLLLCSIAIGLLVLLPQGNLFNLLVDMIQYPMWFFYGFTALGCIILERRKKKKNSNGDIDDEAQAFSGGRRRRSSNTSAAGAGTSSSLPVDYLLPESSASSRPPFRTSRLGVILFSATCFFLAMLQFWPPDEKNDKDNKHSPYPFYLVPVLGLTFFAMTTIPWYFSMYRTL</sequence>
<feature type="compositionally biased region" description="Low complexity" evidence="5">
    <location>
        <begin position="487"/>
        <end position="497"/>
    </location>
</feature>
<dbReference type="AlphaFoldDB" id="A0A9W8A8N5"/>
<feature type="transmembrane region" description="Helical" evidence="6">
    <location>
        <begin position="101"/>
        <end position="125"/>
    </location>
</feature>
<protein>
    <recommendedName>
        <fullName evidence="9">Amino acid transporter</fullName>
    </recommendedName>
</protein>
<keyword evidence="3 6" id="KW-1133">Transmembrane helix</keyword>
<feature type="transmembrane region" description="Helical" evidence="6">
    <location>
        <begin position="555"/>
        <end position="577"/>
    </location>
</feature>
<feature type="transmembrane region" description="Helical" evidence="6">
    <location>
        <begin position="230"/>
        <end position="252"/>
    </location>
</feature>
<feature type="compositionally biased region" description="Polar residues" evidence="5">
    <location>
        <begin position="7"/>
        <end position="36"/>
    </location>
</feature>
<dbReference type="InterPro" id="IPR050598">
    <property type="entry name" value="AminoAcid_Transporter"/>
</dbReference>
<dbReference type="GO" id="GO:0016020">
    <property type="term" value="C:membrane"/>
    <property type="evidence" value="ECO:0007669"/>
    <property type="project" value="UniProtKB-SubCell"/>
</dbReference>
<keyword evidence="8" id="KW-1185">Reference proteome</keyword>
<feature type="region of interest" description="Disordered" evidence="5">
    <location>
        <begin position="1"/>
        <end position="61"/>
    </location>
</feature>
<dbReference type="EMBL" id="JANBPU010000022">
    <property type="protein sequence ID" value="KAJ1919748.1"/>
    <property type="molecule type" value="Genomic_DNA"/>
</dbReference>
<feature type="transmembrane region" description="Helical" evidence="6">
    <location>
        <begin position="311"/>
        <end position="333"/>
    </location>
</feature>
<dbReference type="GO" id="GO:0015179">
    <property type="term" value="F:L-amino acid transmembrane transporter activity"/>
    <property type="evidence" value="ECO:0007669"/>
    <property type="project" value="TreeGrafter"/>
</dbReference>
<dbReference type="Proteomes" id="UP001150538">
    <property type="component" value="Unassembled WGS sequence"/>
</dbReference>
<evidence type="ECO:0000256" key="2">
    <source>
        <dbReference type="ARBA" id="ARBA00022692"/>
    </source>
</evidence>
<feature type="transmembrane region" description="Helical" evidence="6">
    <location>
        <begin position="440"/>
        <end position="458"/>
    </location>
</feature>
<dbReference type="OrthoDB" id="5982228at2759"/>
<evidence type="ECO:0000256" key="5">
    <source>
        <dbReference type="SAM" id="MobiDB-lite"/>
    </source>
</evidence>
<feature type="transmembrane region" description="Helical" evidence="6">
    <location>
        <begin position="522"/>
        <end position="540"/>
    </location>
</feature>
<dbReference type="PANTHER" id="PTHR11785">
    <property type="entry name" value="AMINO ACID TRANSPORTER"/>
    <property type="match status" value="1"/>
</dbReference>
<feature type="transmembrane region" description="Helical" evidence="6">
    <location>
        <begin position="411"/>
        <end position="428"/>
    </location>
</feature>
<dbReference type="Gene3D" id="1.20.1740.10">
    <property type="entry name" value="Amino acid/polyamine transporter I"/>
    <property type="match status" value="1"/>
</dbReference>
<feature type="transmembrane region" description="Helical" evidence="6">
    <location>
        <begin position="145"/>
        <end position="178"/>
    </location>
</feature>
<accession>A0A9W8A8N5</accession>
<keyword evidence="2 6" id="KW-0812">Transmembrane</keyword>